<proteinExistence type="inferred from homology"/>
<dbReference type="GO" id="GO:0005829">
    <property type="term" value="C:cytosol"/>
    <property type="evidence" value="ECO:0007669"/>
    <property type="project" value="UniProtKB-SubCell"/>
</dbReference>
<dbReference type="InterPro" id="IPR003713">
    <property type="entry name" value="FliS"/>
</dbReference>
<dbReference type="EMBL" id="AP012032">
    <property type="protein sequence ID" value="BAK11679.1"/>
    <property type="molecule type" value="Genomic_DNA"/>
</dbReference>
<keyword evidence="4 7" id="KW-1005">Bacterial flagellum biogenesis</keyword>
<keyword evidence="8" id="KW-0966">Cell projection</keyword>
<evidence type="ECO:0000256" key="5">
    <source>
        <dbReference type="ARBA" id="ARBA00023186"/>
    </source>
</evidence>
<evidence type="ECO:0000256" key="2">
    <source>
        <dbReference type="ARBA" id="ARBA00008787"/>
    </source>
</evidence>
<name>A0A0H3KWW3_PANAA</name>
<dbReference type="HOGENOM" id="CLU_080373_1_0_6"/>
<evidence type="ECO:0000256" key="7">
    <source>
        <dbReference type="PIRNR" id="PIRNR039090"/>
    </source>
</evidence>
<keyword evidence="5" id="KW-0143">Chaperone</keyword>
<evidence type="ECO:0000313" key="8">
    <source>
        <dbReference type="EMBL" id="BAK11679.1"/>
    </source>
</evidence>
<keyword evidence="8" id="KW-0969">Cilium</keyword>
<dbReference type="PANTHER" id="PTHR34773:SF1">
    <property type="entry name" value="FLAGELLAR SECRETION CHAPERONE FLIS"/>
    <property type="match status" value="1"/>
</dbReference>
<dbReference type="PIRSF" id="PIRSF039090">
    <property type="entry name" value="Flis"/>
    <property type="match status" value="1"/>
</dbReference>
<evidence type="ECO:0000256" key="3">
    <source>
        <dbReference type="ARBA" id="ARBA00022490"/>
    </source>
</evidence>
<reference evidence="9" key="1">
    <citation type="journal article" date="2012" name="Appl. Microbiol. Biotechnol.">
        <title>The complete genome sequence of Pantoea ananatis AJ13355, an organism with great biotechnological potential.</title>
        <authorList>
            <person name="Hara Y."/>
            <person name="Kadotani N."/>
            <person name="Izui H."/>
            <person name="Katashkina J.I."/>
            <person name="Kuvaeva T.M."/>
            <person name="Andreeva I.G."/>
            <person name="Golubeva L.I."/>
            <person name="Malko D.B."/>
            <person name="Makeev V.J."/>
            <person name="Mashko S.V."/>
            <person name="Kozlov Y.I."/>
        </authorList>
    </citation>
    <scope>NUCLEOTIDE SEQUENCE [LARGE SCALE GENOMIC DNA]</scope>
    <source>
        <strain evidence="9">AJ13355</strain>
    </source>
</reference>
<dbReference type="FunFam" id="1.20.120.340:FF:000001">
    <property type="entry name" value="Flagellar secretion chaperone FliS"/>
    <property type="match status" value="1"/>
</dbReference>
<dbReference type="PATRIC" id="fig|932677.3.peg.1864"/>
<evidence type="ECO:0000256" key="4">
    <source>
        <dbReference type="ARBA" id="ARBA00022795"/>
    </source>
</evidence>
<dbReference type="InterPro" id="IPR036584">
    <property type="entry name" value="FliS_sf"/>
</dbReference>
<dbReference type="PANTHER" id="PTHR34773">
    <property type="entry name" value="FLAGELLAR SECRETION CHAPERONE FLIS"/>
    <property type="match status" value="1"/>
</dbReference>
<evidence type="ECO:0000313" key="9">
    <source>
        <dbReference type="Proteomes" id="UP000006690"/>
    </source>
</evidence>
<protein>
    <recommendedName>
        <fullName evidence="6 7">Flagellar secretion chaperone FliS</fullName>
    </recommendedName>
</protein>
<dbReference type="NCBIfam" id="TIGR00208">
    <property type="entry name" value="fliS"/>
    <property type="match status" value="1"/>
</dbReference>
<dbReference type="AlphaFoldDB" id="A0A0H3KWW3"/>
<dbReference type="GO" id="GO:0044780">
    <property type="term" value="P:bacterial-type flagellum assembly"/>
    <property type="evidence" value="ECO:0007669"/>
    <property type="project" value="InterPro"/>
</dbReference>
<keyword evidence="3 7" id="KW-0963">Cytoplasm</keyword>
<evidence type="ECO:0000256" key="1">
    <source>
        <dbReference type="ARBA" id="ARBA00004514"/>
    </source>
</evidence>
<gene>
    <name evidence="8" type="primary">fliS</name>
    <name evidence="8" type="ordered locus">PAJ_1599</name>
</gene>
<keyword evidence="8" id="KW-0282">Flagellum</keyword>
<comment type="similarity">
    <text evidence="2 7">Belongs to the FliS family.</text>
</comment>
<dbReference type="eggNOG" id="COG1516">
    <property type="taxonomic scope" value="Bacteria"/>
</dbReference>
<dbReference type="Proteomes" id="UP000006690">
    <property type="component" value="Chromosome"/>
</dbReference>
<organism evidence="8 9">
    <name type="scientific">Pantoea ananatis (strain AJ13355)</name>
    <dbReference type="NCBI Taxonomy" id="932677"/>
    <lineage>
        <taxon>Bacteria</taxon>
        <taxon>Pseudomonadati</taxon>
        <taxon>Pseudomonadota</taxon>
        <taxon>Gammaproteobacteria</taxon>
        <taxon>Enterobacterales</taxon>
        <taxon>Erwiniaceae</taxon>
        <taxon>Pantoea</taxon>
    </lineage>
</organism>
<comment type="subcellular location">
    <subcellularLocation>
        <location evidence="1 7">Cytoplasm</location>
        <location evidence="1 7">Cytosol</location>
    </subcellularLocation>
</comment>
<evidence type="ECO:0000256" key="6">
    <source>
        <dbReference type="ARBA" id="ARBA00069985"/>
    </source>
</evidence>
<dbReference type="GO" id="GO:0071973">
    <property type="term" value="P:bacterial-type flagellum-dependent cell motility"/>
    <property type="evidence" value="ECO:0007669"/>
    <property type="project" value="TreeGrafter"/>
</dbReference>
<dbReference type="Gene3D" id="1.20.120.340">
    <property type="entry name" value="Flagellar protein FliS"/>
    <property type="match status" value="1"/>
</dbReference>
<dbReference type="Pfam" id="PF02561">
    <property type="entry name" value="FliS"/>
    <property type="match status" value="1"/>
</dbReference>
<dbReference type="KEGG" id="paj:PAJ_1599"/>
<accession>A0A0H3KWW3</accession>
<sequence length="139" mass="14903">MVSMYAKSGTQAYAQVGVESAVLSASPHQLVVMLFDGALSAMKKAAILIEQGDIPGKGNALSKAINIITNGLRAGLNHEVGGEISANLDNLYEYMTRRLLQANLNNDVEAIAEVEGLLNNIADAWKQIGPNYQPQQDTF</sequence>
<dbReference type="CDD" id="cd16098">
    <property type="entry name" value="FliS"/>
    <property type="match status" value="1"/>
</dbReference>
<dbReference type="SUPFAM" id="SSF101116">
    <property type="entry name" value="Flagellar export chaperone FliS"/>
    <property type="match status" value="1"/>
</dbReference>